<dbReference type="GO" id="GO:0005886">
    <property type="term" value="C:plasma membrane"/>
    <property type="evidence" value="ECO:0007669"/>
    <property type="project" value="UniProtKB-SubCell"/>
</dbReference>
<feature type="transmembrane region" description="Helical" evidence="9">
    <location>
        <begin position="36"/>
        <end position="58"/>
    </location>
</feature>
<keyword evidence="8 9" id="KW-0472">Membrane</keyword>
<dbReference type="Proteomes" id="UP000824176">
    <property type="component" value="Unassembled WGS sequence"/>
</dbReference>
<reference evidence="10" key="1">
    <citation type="journal article" date="2021" name="PeerJ">
        <title>Extensive microbial diversity within the chicken gut microbiome revealed by metagenomics and culture.</title>
        <authorList>
            <person name="Gilroy R."/>
            <person name="Ravi A."/>
            <person name="Getino M."/>
            <person name="Pursley I."/>
            <person name="Horton D.L."/>
            <person name="Alikhan N.F."/>
            <person name="Baker D."/>
            <person name="Gharbi K."/>
            <person name="Hall N."/>
            <person name="Watson M."/>
            <person name="Adriaenssens E.M."/>
            <person name="Foster-Nyarko E."/>
            <person name="Jarju S."/>
            <person name="Secka A."/>
            <person name="Antonio M."/>
            <person name="Oren A."/>
            <person name="Chaudhuri R.R."/>
            <person name="La Ragione R."/>
            <person name="Hildebrand F."/>
            <person name="Pallen M.J."/>
        </authorList>
    </citation>
    <scope>NUCLEOTIDE SEQUENCE</scope>
    <source>
        <strain evidence="10">ChiW4-1371</strain>
    </source>
</reference>
<dbReference type="GO" id="GO:0009401">
    <property type="term" value="P:phosphoenolpyruvate-dependent sugar phosphotransferase system"/>
    <property type="evidence" value="ECO:0007669"/>
    <property type="project" value="UniProtKB-KW"/>
</dbReference>
<feature type="transmembrane region" description="Helical" evidence="9">
    <location>
        <begin position="96"/>
        <end position="115"/>
    </location>
</feature>
<feature type="transmembrane region" description="Helical" evidence="9">
    <location>
        <begin position="209"/>
        <end position="226"/>
    </location>
</feature>
<keyword evidence="3" id="KW-1003">Cell membrane</keyword>
<reference evidence="10" key="2">
    <citation type="submission" date="2021-04" db="EMBL/GenBank/DDBJ databases">
        <authorList>
            <person name="Gilroy R."/>
        </authorList>
    </citation>
    <scope>NUCLEOTIDE SEQUENCE</scope>
    <source>
        <strain evidence="10">ChiW4-1371</strain>
    </source>
</reference>
<keyword evidence="4 10" id="KW-0762">Sugar transport</keyword>
<evidence type="ECO:0000256" key="6">
    <source>
        <dbReference type="ARBA" id="ARBA00022692"/>
    </source>
</evidence>
<evidence type="ECO:0000256" key="3">
    <source>
        <dbReference type="ARBA" id="ARBA00022475"/>
    </source>
</evidence>
<feature type="transmembrane region" description="Helical" evidence="9">
    <location>
        <begin position="143"/>
        <end position="171"/>
    </location>
</feature>
<evidence type="ECO:0000256" key="2">
    <source>
        <dbReference type="ARBA" id="ARBA00022448"/>
    </source>
</evidence>
<evidence type="ECO:0000256" key="1">
    <source>
        <dbReference type="ARBA" id="ARBA00004651"/>
    </source>
</evidence>
<dbReference type="Pfam" id="PF03609">
    <property type="entry name" value="EII-Sor"/>
    <property type="match status" value="1"/>
</dbReference>
<evidence type="ECO:0000256" key="7">
    <source>
        <dbReference type="ARBA" id="ARBA00022989"/>
    </source>
</evidence>
<dbReference type="EMBL" id="DXAQ01000149">
    <property type="protein sequence ID" value="HIZ90283.1"/>
    <property type="molecule type" value="Genomic_DNA"/>
</dbReference>
<protein>
    <submittedName>
        <fullName evidence="10">PTS sugar transporter subunit IIC</fullName>
    </submittedName>
</protein>
<keyword evidence="6 9" id="KW-0812">Transmembrane</keyword>
<evidence type="ECO:0000256" key="8">
    <source>
        <dbReference type="ARBA" id="ARBA00023136"/>
    </source>
</evidence>
<keyword evidence="5" id="KW-0598">Phosphotransferase system</keyword>
<organism evidence="10 11">
    <name type="scientific">Candidatus Mucispirillum faecigallinarum</name>
    <dbReference type="NCBI Taxonomy" id="2838699"/>
    <lineage>
        <taxon>Bacteria</taxon>
        <taxon>Pseudomonadati</taxon>
        <taxon>Deferribacterota</taxon>
        <taxon>Deferribacteres</taxon>
        <taxon>Deferribacterales</taxon>
        <taxon>Mucispirillaceae</taxon>
        <taxon>Mucispirillum</taxon>
    </lineage>
</organism>
<name>A0A9D2GUK0_9BACT</name>
<dbReference type="AlphaFoldDB" id="A0A9D2GUK0"/>
<sequence length="227" mass="24891">MEEISIGQIIFLILFSGFISIDRLAGLNIMISRPIVVAGIIGMVLGGIYEALLVGLIFEFIGMLEVPVGTTIAHDDSFGGYAGAVAVILGFIKPDAVNILAAILIISILMYPVTLSDKGFREINRYFVKRSIAKNKTGNENKLIGLGIFLAFIRGIIVYNTGLIIVLLLMNIISTIELDFTNLYEPVIALTIIATFMGGYLLRFLIINRLYKVILLGLGMAFGWWII</sequence>
<feature type="transmembrane region" description="Helical" evidence="9">
    <location>
        <begin position="183"/>
        <end position="202"/>
    </location>
</feature>
<evidence type="ECO:0000313" key="11">
    <source>
        <dbReference type="Proteomes" id="UP000824176"/>
    </source>
</evidence>
<evidence type="ECO:0000313" key="10">
    <source>
        <dbReference type="EMBL" id="HIZ90283.1"/>
    </source>
</evidence>
<evidence type="ECO:0000256" key="4">
    <source>
        <dbReference type="ARBA" id="ARBA00022597"/>
    </source>
</evidence>
<evidence type="ECO:0000256" key="5">
    <source>
        <dbReference type="ARBA" id="ARBA00022683"/>
    </source>
</evidence>
<dbReference type="InterPro" id="IPR004700">
    <property type="entry name" value="PTS_IIC_man"/>
</dbReference>
<gene>
    <name evidence="10" type="ORF">H9804_10085</name>
</gene>
<comment type="subcellular location">
    <subcellularLocation>
        <location evidence="1">Cell membrane</location>
        <topology evidence="1">Multi-pass membrane protein</topology>
    </subcellularLocation>
</comment>
<evidence type="ECO:0000256" key="9">
    <source>
        <dbReference type="SAM" id="Phobius"/>
    </source>
</evidence>
<proteinExistence type="predicted"/>
<accession>A0A9D2GUK0</accession>
<comment type="caution">
    <text evidence="10">The sequence shown here is derived from an EMBL/GenBank/DDBJ whole genome shotgun (WGS) entry which is preliminary data.</text>
</comment>
<keyword evidence="2" id="KW-0813">Transport</keyword>
<keyword evidence="7 9" id="KW-1133">Transmembrane helix</keyword>
<feature type="transmembrane region" description="Helical" evidence="9">
    <location>
        <begin position="6"/>
        <end position="24"/>
    </location>
</feature>